<keyword evidence="4" id="KW-1185">Reference proteome</keyword>
<feature type="domain" description="Anti-sigma factor NepR" evidence="2">
    <location>
        <begin position="81"/>
        <end position="112"/>
    </location>
</feature>
<dbReference type="AlphaFoldDB" id="A0A9W6GQP8"/>
<evidence type="ECO:0000259" key="2">
    <source>
        <dbReference type="Pfam" id="PF18557"/>
    </source>
</evidence>
<dbReference type="InterPro" id="IPR041649">
    <property type="entry name" value="NepR"/>
</dbReference>
<reference evidence="3" key="1">
    <citation type="journal article" date="2023" name="Int. J. Syst. Evol. Microbiol.">
        <title>Methylocystis iwaonis sp. nov., a type II methane-oxidizing bacterium from surface soil of a rice paddy field in Japan, and emended description of the genus Methylocystis (ex Whittenbury et al. 1970) Bowman et al. 1993.</title>
        <authorList>
            <person name="Kaise H."/>
            <person name="Sawadogo J.B."/>
            <person name="Alam M.S."/>
            <person name="Ueno C."/>
            <person name="Dianou D."/>
            <person name="Shinjo R."/>
            <person name="Asakawa S."/>
        </authorList>
    </citation>
    <scope>NUCLEOTIDE SEQUENCE</scope>
    <source>
        <strain evidence="3">LMG27198</strain>
    </source>
</reference>
<evidence type="ECO:0000313" key="3">
    <source>
        <dbReference type="EMBL" id="GLI91173.1"/>
    </source>
</evidence>
<gene>
    <name evidence="3" type="ORF">LMG27198_01650</name>
</gene>
<dbReference type="Proteomes" id="UP001144323">
    <property type="component" value="Unassembled WGS sequence"/>
</dbReference>
<proteinExistence type="predicted"/>
<evidence type="ECO:0000256" key="1">
    <source>
        <dbReference type="SAM" id="MobiDB-lite"/>
    </source>
</evidence>
<dbReference type="EMBL" id="BSEC01000001">
    <property type="protein sequence ID" value="GLI91173.1"/>
    <property type="molecule type" value="Genomic_DNA"/>
</dbReference>
<organism evidence="3 4">
    <name type="scientific">Methylocystis echinoides</name>
    <dbReference type="NCBI Taxonomy" id="29468"/>
    <lineage>
        <taxon>Bacteria</taxon>
        <taxon>Pseudomonadati</taxon>
        <taxon>Pseudomonadota</taxon>
        <taxon>Alphaproteobacteria</taxon>
        <taxon>Hyphomicrobiales</taxon>
        <taxon>Methylocystaceae</taxon>
        <taxon>Methylocystis</taxon>
    </lineage>
</organism>
<sequence length="128" mass="13750">MVKNGPENAVARVHSDEEQPCPDGRRFPATLPRSLAAVAAGLGAARAAEPTRAEQRIGINGLKLGKPKGNTETMRQMDYGDAIGKELQNLYDDVVAQPVPDRFLNLLNQLEKNMLSSGLSIGAPGERE</sequence>
<evidence type="ECO:0000313" key="4">
    <source>
        <dbReference type="Proteomes" id="UP001144323"/>
    </source>
</evidence>
<feature type="region of interest" description="Disordered" evidence="1">
    <location>
        <begin position="1"/>
        <end position="28"/>
    </location>
</feature>
<name>A0A9W6GQP8_9HYPH</name>
<dbReference type="Pfam" id="PF18557">
    <property type="entry name" value="NepR"/>
    <property type="match status" value="1"/>
</dbReference>
<protein>
    <recommendedName>
        <fullName evidence="2">Anti-sigma factor NepR domain-containing protein</fullName>
    </recommendedName>
</protein>
<comment type="caution">
    <text evidence="3">The sequence shown here is derived from an EMBL/GenBank/DDBJ whole genome shotgun (WGS) entry which is preliminary data.</text>
</comment>
<accession>A0A9W6GQP8</accession>